<gene>
    <name evidence="1" type="ORF">PENSTE_c002G06528</name>
</gene>
<proteinExistence type="predicted"/>
<evidence type="ECO:0000313" key="1">
    <source>
        <dbReference type="EMBL" id="OQE30057.1"/>
    </source>
</evidence>
<protein>
    <submittedName>
        <fullName evidence="1">Uncharacterized protein</fullName>
    </submittedName>
</protein>
<comment type="caution">
    <text evidence="1">The sequence shown here is derived from an EMBL/GenBank/DDBJ whole genome shotgun (WGS) entry which is preliminary data.</text>
</comment>
<dbReference type="AlphaFoldDB" id="A0A1V6TUK5"/>
<reference evidence="2" key="1">
    <citation type="journal article" date="2017" name="Nat. Microbiol.">
        <title>Global analysis of biosynthetic gene clusters reveals vast potential of secondary metabolite production in Penicillium species.</title>
        <authorList>
            <person name="Nielsen J.C."/>
            <person name="Grijseels S."/>
            <person name="Prigent S."/>
            <person name="Ji B."/>
            <person name="Dainat J."/>
            <person name="Nielsen K.F."/>
            <person name="Frisvad J.C."/>
            <person name="Workman M."/>
            <person name="Nielsen J."/>
        </authorList>
    </citation>
    <scope>NUCLEOTIDE SEQUENCE [LARGE SCALE GENOMIC DNA]</scope>
    <source>
        <strain evidence="2">IBT 24891</strain>
    </source>
</reference>
<dbReference type="OrthoDB" id="5282002at2759"/>
<keyword evidence="2" id="KW-1185">Reference proteome</keyword>
<name>A0A1V6TUK5_9EURO</name>
<sequence>MESGSGPGTFQNKKVLFFNQLVFCDINNSPSTSPSPNQHTNTNIMPGKFDLADLDSRMQAVIDAFEAHPDCQPPTPNPTMFFTYDFIRNSHNQLKAIDRSKYDSGDKKADEALTEVVGRNSFSQVLITNPNPDMAAKLTGGGPTADFGPDIKQKIQTLVDIKPTSS</sequence>
<organism evidence="1 2">
    <name type="scientific">Penicillium steckii</name>
    <dbReference type="NCBI Taxonomy" id="303698"/>
    <lineage>
        <taxon>Eukaryota</taxon>
        <taxon>Fungi</taxon>
        <taxon>Dikarya</taxon>
        <taxon>Ascomycota</taxon>
        <taxon>Pezizomycotina</taxon>
        <taxon>Eurotiomycetes</taxon>
        <taxon>Eurotiomycetidae</taxon>
        <taxon>Eurotiales</taxon>
        <taxon>Aspergillaceae</taxon>
        <taxon>Penicillium</taxon>
    </lineage>
</organism>
<dbReference type="Proteomes" id="UP000191285">
    <property type="component" value="Unassembled WGS sequence"/>
</dbReference>
<evidence type="ECO:0000313" key="2">
    <source>
        <dbReference type="Proteomes" id="UP000191285"/>
    </source>
</evidence>
<accession>A0A1V6TUK5</accession>
<dbReference type="EMBL" id="MLKD01000002">
    <property type="protein sequence ID" value="OQE30057.1"/>
    <property type="molecule type" value="Genomic_DNA"/>
</dbReference>